<proteinExistence type="predicted"/>
<evidence type="ECO:0000313" key="2">
    <source>
        <dbReference type="Proteomes" id="UP000235023"/>
    </source>
</evidence>
<dbReference type="SUPFAM" id="SSF51197">
    <property type="entry name" value="Clavaminate synthase-like"/>
    <property type="match status" value="1"/>
</dbReference>
<keyword evidence="2" id="KW-1185">Reference proteome</keyword>
<sequence>MVFSGVGDLQVIHPPRKERKIFPPRQGHAVGNLGDAIEFFRGNILPSLLRRGALFTPAPADIRLSIIHFLRPSERTKFVSPG</sequence>
<name>A0A2J5HMU7_9EURO</name>
<protein>
    <submittedName>
        <fullName evidence="1">Uncharacterized protein</fullName>
    </submittedName>
</protein>
<dbReference type="EMBL" id="KZ559575">
    <property type="protein sequence ID" value="PLN78495.1"/>
    <property type="molecule type" value="Genomic_DNA"/>
</dbReference>
<reference evidence="2" key="1">
    <citation type="submission" date="2017-12" db="EMBL/GenBank/DDBJ databases">
        <authorList>
            <consortium name="DOE Joint Genome Institute"/>
            <person name="Mondo S.J."/>
            <person name="Kjaerbolling I."/>
            <person name="Vesth T.C."/>
            <person name="Frisvad J.C."/>
            <person name="Nybo J.L."/>
            <person name="Theobald S."/>
            <person name="Kuo A."/>
            <person name="Bowyer P."/>
            <person name="Matsuda Y."/>
            <person name="Lyhne E.K."/>
            <person name="Kogle M.E."/>
            <person name="Clum A."/>
            <person name="Lipzen A."/>
            <person name="Salamov A."/>
            <person name="Ngan C.Y."/>
            <person name="Daum C."/>
            <person name="Chiniquy J."/>
            <person name="Barry K."/>
            <person name="LaButti K."/>
            <person name="Haridas S."/>
            <person name="Simmons B.A."/>
            <person name="Magnuson J.K."/>
            <person name="Mortensen U.H."/>
            <person name="Larsen T.O."/>
            <person name="Grigoriev I.V."/>
            <person name="Baker S.E."/>
            <person name="Andersen M.R."/>
            <person name="Nordberg H.P."/>
            <person name="Cantor M.N."/>
            <person name="Hua S.X."/>
        </authorList>
    </citation>
    <scope>NUCLEOTIDE SEQUENCE [LARGE SCALE GENOMIC DNA]</scope>
    <source>
        <strain evidence="2">IBT 19404</strain>
    </source>
</reference>
<accession>A0A2J5HMU7</accession>
<dbReference type="Proteomes" id="UP000235023">
    <property type="component" value="Unassembled WGS sequence"/>
</dbReference>
<dbReference type="Gene3D" id="2.60.120.330">
    <property type="entry name" value="B-lactam Antibiotic, Isopenicillin N Synthase, Chain"/>
    <property type="match status" value="1"/>
</dbReference>
<dbReference type="AlphaFoldDB" id="A0A2J5HMU7"/>
<evidence type="ECO:0000313" key="1">
    <source>
        <dbReference type="EMBL" id="PLN78495.1"/>
    </source>
</evidence>
<dbReference type="InterPro" id="IPR027443">
    <property type="entry name" value="IPNS-like_sf"/>
</dbReference>
<organism evidence="1 2">
    <name type="scientific">Aspergillus taichungensis</name>
    <dbReference type="NCBI Taxonomy" id="482145"/>
    <lineage>
        <taxon>Eukaryota</taxon>
        <taxon>Fungi</taxon>
        <taxon>Dikarya</taxon>
        <taxon>Ascomycota</taxon>
        <taxon>Pezizomycotina</taxon>
        <taxon>Eurotiomycetes</taxon>
        <taxon>Eurotiomycetidae</taxon>
        <taxon>Eurotiales</taxon>
        <taxon>Aspergillaceae</taxon>
        <taxon>Aspergillus</taxon>
        <taxon>Aspergillus subgen. Circumdati</taxon>
    </lineage>
</organism>
<dbReference type="OrthoDB" id="288590at2759"/>
<gene>
    <name evidence="1" type="ORF">BDW42DRAFT_174677</name>
</gene>